<dbReference type="Gramene" id="MELO3C026843.2.1">
    <property type="protein sequence ID" value="MELO3C026843.2.1"/>
    <property type="gene ID" value="MELO3C026843.2"/>
</dbReference>
<reference evidence="2" key="1">
    <citation type="submission" date="2023-03" db="UniProtKB">
        <authorList>
            <consortium name="EnsemblPlants"/>
        </authorList>
    </citation>
    <scope>IDENTIFICATION</scope>
</reference>
<evidence type="ECO:0000313" key="2">
    <source>
        <dbReference type="EnsemblPlants" id="MELO3C026843.2.1"/>
    </source>
</evidence>
<protein>
    <submittedName>
        <fullName evidence="2">Uncharacterized protein</fullName>
    </submittedName>
</protein>
<organism evidence="2">
    <name type="scientific">Cucumis melo</name>
    <name type="common">Muskmelon</name>
    <dbReference type="NCBI Taxonomy" id="3656"/>
    <lineage>
        <taxon>Eukaryota</taxon>
        <taxon>Viridiplantae</taxon>
        <taxon>Streptophyta</taxon>
        <taxon>Embryophyta</taxon>
        <taxon>Tracheophyta</taxon>
        <taxon>Spermatophyta</taxon>
        <taxon>Magnoliopsida</taxon>
        <taxon>eudicotyledons</taxon>
        <taxon>Gunneridae</taxon>
        <taxon>Pentapetalae</taxon>
        <taxon>rosids</taxon>
        <taxon>fabids</taxon>
        <taxon>Cucurbitales</taxon>
        <taxon>Cucurbitaceae</taxon>
        <taxon>Benincaseae</taxon>
        <taxon>Cucumis</taxon>
    </lineage>
</organism>
<name>A0A9I9E1C4_CUCME</name>
<dbReference type="AlphaFoldDB" id="A0A9I9E1C4"/>
<evidence type="ECO:0000256" key="1">
    <source>
        <dbReference type="SAM" id="MobiDB-lite"/>
    </source>
</evidence>
<sequence>MAAASSTASKAKISTLPPKRGRIKAQIFESLVNSAALAAFMAEEILCRLIRDLVTSARTVDVPPPSPAPPPPPLIFHGGSF</sequence>
<proteinExistence type="predicted"/>
<feature type="compositionally biased region" description="Pro residues" evidence="1">
    <location>
        <begin position="62"/>
        <end position="74"/>
    </location>
</feature>
<dbReference type="EnsemblPlants" id="MELO3C026843.2.1">
    <property type="protein sequence ID" value="MELO3C026843.2.1"/>
    <property type="gene ID" value="MELO3C026843.2"/>
</dbReference>
<accession>A0A9I9E1C4</accession>
<feature type="region of interest" description="Disordered" evidence="1">
    <location>
        <begin position="59"/>
        <end position="81"/>
    </location>
</feature>